<feature type="transmembrane region" description="Helical" evidence="10">
    <location>
        <begin position="176"/>
        <end position="197"/>
    </location>
</feature>
<feature type="domain" description="MotA/TolQ/ExbB proton channel" evidence="11">
    <location>
        <begin position="77"/>
        <end position="208"/>
    </location>
</feature>
<dbReference type="Pfam" id="PF01618">
    <property type="entry name" value="MotA_ExbB"/>
    <property type="match status" value="1"/>
</dbReference>
<evidence type="ECO:0000256" key="10">
    <source>
        <dbReference type="SAM" id="Phobius"/>
    </source>
</evidence>
<dbReference type="OrthoDB" id="9805133at2"/>
<dbReference type="InterPro" id="IPR002898">
    <property type="entry name" value="MotA_ExbB_proton_chnl"/>
</dbReference>
<evidence type="ECO:0000256" key="3">
    <source>
        <dbReference type="ARBA" id="ARBA00022519"/>
    </source>
</evidence>
<organism evidence="12 13">
    <name type="scientific">Blochmanniella vafra (strain BVAF)</name>
    <dbReference type="NCBI Taxonomy" id="859654"/>
    <lineage>
        <taxon>Bacteria</taxon>
        <taxon>Pseudomonadati</taxon>
        <taxon>Pseudomonadota</taxon>
        <taxon>Gammaproteobacteria</taxon>
        <taxon>Enterobacterales</taxon>
        <taxon>Enterobacteriaceae</taxon>
        <taxon>ant endosymbionts</taxon>
        <taxon>Candidatus Blochmanniella</taxon>
    </lineage>
</organism>
<dbReference type="GO" id="GO:0017038">
    <property type="term" value="P:protein import"/>
    <property type="evidence" value="ECO:0007669"/>
    <property type="project" value="TreeGrafter"/>
</dbReference>
<evidence type="ECO:0000256" key="4">
    <source>
        <dbReference type="ARBA" id="ARBA00022618"/>
    </source>
</evidence>
<keyword evidence="9" id="KW-0813">Transport</keyword>
<keyword evidence="7 10" id="KW-0472">Membrane</keyword>
<keyword evidence="9" id="KW-0653">Protein transport</keyword>
<dbReference type="GO" id="GO:0005886">
    <property type="term" value="C:plasma membrane"/>
    <property type="evidence" value="ECO:0007669"/>
    <property type="project" value="UniProtKB-SubCell"/>
</dbReference>
<feature type="transmembrane region" description="Helical" evidence="10">
    <location>
        <begin position="12"/>
        <end position="37"/>
    </location>
</feature>
<evidence type="ECO:0000256" key="5">
    <source>
        <dbReference type="ARBA" id="ARBA00022692"/>
    </source>
</evidence>
<dbReference type="PANTHER" id="PTHR30625">
    <property type="entry name" value="PROTEIN TOLQ"/>
    <property type="match status" value="1"/>
</dbReference>
<sequence>MNIFDLFFKTNMLVQFTTLLLIIFSIISWSIIFNRIFILKKEQRKLKLFEDRFWAGIELSNLYKEISNRRNRLNSSERIFFVGFKEFSKLYHIKNHLPEVVTNRTLCVMHNIMNIELEMLEKNVPLIGIIGSISPYIGLFGTVLGIIHVFLELGKITTEHTGGTHIQLIAPGVAEALISTAIGLFVAIPAVMAFNYLTIQINTLSQSYNNFIEEFIAILYRQVLFSTNSTSTTVNKDNKYVVISATKKEPKISDSI</sequence>
<keyword evidence="6 10" id="KW-1133">Transmembrane helix</keyword>
<evidence type="ECO:0000256" key="1">
    <source>
        <dbReference type="ARBA" id="ARBA00004651"/>
    </source>
</evidence>
<keyword evidence="3" id="KW-0997">Cell inner membrane</keyword>
<evidence type="ECO:0000313" key="13">
    <source>
        <dbReference type="Proteomes" id="UP000007464"/>
    </source>
</evidence>
<dbReference type="AlphaFoldDB" id="E8Q6Y4"/>
<evidence type="ECO:0000313" key="12">
    <source>
        <dbReference type="EMBL" id="ADV33731.1"/>
    </source>
</evidence>
<keyword evidence="5 10" id="KW-0812">Transmembrane</keyword>
<protein>
    <submittedName>
        <fullName evidence="12">Protein TolQ</fullName>
    </submittedName>
</protein>
<evidence type="ECO:0000256" key="6">
    <source>
        <dbReference type="ARBA" id="ARBA00022989"/>
    </source>
</evidence>
<feature type="transmembrane region" description="Helical" evidence="10">
    <location>
        <begin position="126"/>
        <end position="151"/>
    </location>
</feature>
<dbReference type="PANTHER" id="PTHR30625:SF3">
    <property type="entry name" value="TOL-PAL SYSTEM PROTEIN TOLQ"/>
    <property type="match status" value="1"/>
</dbReference>
<evidence type="ECO:0000256" key="7">
    <source>
        <dbReference type="ARBA" id="ARBA00023136"/>
    </source>
</evidence>
<dbReference type="KEGG" id="bva:BVAF_337"/>
<dbReference type="InterPro" id="IPR014163">
    <property type="entry name" value="Tol-Pal_TolQ"/>
</dbReference>
<gene>
    <name evidence="12" type="primary">tolQ</name>
    <name evidence="12" type="ordered locus">BVAF_337</name>
</gene>
<keyword evidence="2" id="KW-1003">Cell membrane</keyword>
<dbReference type="Proteomes" id="UP000007464">
    <property type="component" value="Chromosome"/>
</dbReference>
<dbReference type="STRING" id="859654.BVAF_337"/>
<dbReference type="GO" id="GO:0043213">
    <property type="term" value="P:bacteriocin transport"/>
    <property type="evidence" value="ECO:0007669"/>
    <property type="project" value="InterPro"/>
</dbReference>
<comment type="subcellular location">
    <subcellularLocation>
        <location evidence="1">Cell membrane</location>
        <topology evidence="1">Multi-pass membrane protein</topology>
    </subcellularLocation>
    <subcellularLocation>
        <location evidence="9">Membrane</location>
        <topology evidence="9">Multi-pass membrane protein</topology>
    </subcellularLocation>
</comment>
<keyword evidence="8" id="KW-0131">Cell cycle</keyword>
<dbReference type="NCBIfam" id="TIGR02796">
    <property type="entry name" value="tolQ"/>
    <property type="match status" value="1"/>
</dbReference>
<reference evidence="12 13" key="1">
    <citation type="journal article" date="2010" name="BMC Genomics">
        <title>Unprecedented loss of ammonia assimilation capability in a urease-encoding bacterial mutualist.</title>
        <authorList>
            <person name="Williams L.E."/>
            <person name="Wernegreen J.J."/>
        </authorList>
    </citation>
    <scope>NUCLEOTIDE SEQUENCE [LARGE SCALE GENOMIC DNA]</scope>
    <source>
        <strain evidence="12 13">BVAF</strain>
    </source>
</reference>
<dbReference type="InterPro" id="IPR050790">
    <property type="entry name" value="ExbB/TolQ_transport"/>
</dbReference>
<accession>E8Q6Y4</accession>
<keyword evidence="4" id="KW-0132">Cell division</keyword>
<dbReference type="GO" id="GO:0051301">
    <property type="term" value="P:cell division"/>
    <property type="evidence" value="ECO:0007669"/>
    <property type="project" value="UniProtKB-KW"/>
</dbReference>
<keyword evidence="13" id="KW-1185">Reference proteome</keyword>
<proteinExistence type="inferred from homology"/>
<dbReference type="HOGENOM" id="CLU_053325_2_2_6"/>
<name>E8Q6Y4_BLOVB</name>
<evidence type="ECO:0000259" key="11">
    <source>
        <dbReference type="Pfam" id="PF01618"/>
    </source>
</evidence>
<dbReference type="EMBL" id="CP002189">
    <property type="protein sequence ID" value="ADV33731.1"/>
    <property type="molecule type" value="Genomic_DNA"/>
</dbReference>
<dbReference type="RefSeq" id="WP_013516656.1">
    <property type="nucleotide sequence ID" value="NC_014909.2"/>
</dbReference>
<evidence type="ECO:0000256" key="2">
    <source>
        <dbReference type="ARBA" id="ARBA00022475"/>
    </source>
</evidence>
<evidence type="ECO:0000256" key="9">
    <source>
        <dbReference type="RuleBase" id="RU004057"/>
    </source>
</evidence>
<comment type="similarity">
    <text evidence="9">Belongs to the exbB/tolQ family.</text>
</comment>
<evidence type="ECO:0000256" key="8">
    <source>
        <dbReference type="ARBA" id="ARBA00023306"/>
    </source>
</evidence>